<dbReference type="AlphaFoldDB" id="A0A3B1AKE4"/>
<organism evidence="1">
    <name type="scientific">hydrothermal vent metagenome</name>
    <dbReference type="NCBI Taxonomy" id="652676"/>
    <lineage>
        <taxon>unclassified sequences</taxon>
        <taxon>metagenomes</taxon>
        <taxon>ecological metagenomes</taxon>
    </lineage>
</organism>
<reference evidence="1" key="1">
    <citation type="submission" date="2018-06" db="EMBL/GenBank/DDBJ databases">
        <authorList>
            <person name="Zhirakovskaya E."/>
        </authorList>
    </citation>
    <scope>NUCLEOTIDE SEQUENCE</scope>
</reference>
<name>A0A3B1AKE4_9ZZZZ</name>
<evidence type="ECO:0000313" key="1">
    <source>
        <dbReference type="EMBL" id="VAX04212.1"/>
    </source>
</evidence>
<protein>
    <submittedName>
        <fullName evidence="1">Uncharacterized protein</fullName>
    </submittedName>
</protein>
<sequence length="278" mass="31734">MPLNTSVITQRLARVPSIQKDNEAQNIINGATNIELRNIDAEGVLRLYEALAMLPPRIFSSNDRAALTKLRANTQFQPISNNLDLAINLIKKSKPSPHFTQLTPRLIARIYNAENRRLSILERFSIDGSTIGRGQLGQPAYMDVINPSGFKNDFEIYINRVFIPELLKSEFTTHQHYWDFITYKTKIQPSYNNVYKNFKLEDFIVTAYLAIRIRAAEKASRSTMDTFRIAVALYHGMRGMVVSTQKTVGDDINWSPVEAELKRQGYTDAVDYVNEVVK</sequence>
<accession>A0A3B1AKE4</accession>
<proteinExistence type="predicted"/>
<gene>
    <name evidence="1" type="ORF">MNBD_GAMMA19-1837</name>
</gene>
<dbReference type="EMBL" id="UOFV01000455">
    <property type="protein sequence ID" value="VAX04212.1"/>
    <property type="molecule type" value="Genomic_DNA"/>
</dbReference>